<evidence type="ECO:0000313" key="2">
    <source>
        <dbReference type="Proteomes" id="UP000595009"/>
    </source>
</evidence>
<protein>
    <submittedName>
        <fullName evidence="1">Uncharacterized protein</fullName>
    </submittedName>
</protein>
<name>A0A7M1N411_HAEPA</name>
<dbReference type="Proteomes" id="UP000595009">
    <property type="component" value="Chromosome"/>
</dbReference>
<accession>A0A7M1N411</accession>
<dbReference type="EMBL" id="CP063120">
    <property type="protein sequence ID" value="QOR16658.1"/>
    <property type="molecule type" value="Genomic_DNA"/>
</dbReference>
<evidence type="ECO:0000313" key="1">
    <source>
        <dbReference type="EMBL" id="QOR16658.1"/>
    </source>
</evidence>
<organism evidence="1 2">
    <name type="scientific">Haemophilus parainfluenzae</name>
    <dbReference type="NCBI Taxonomy" id="729"/>
    <lineage>
        <taxon>Bacteria</taxon>
        <taxon>Pseudomonadati</taxon>
        <taxon>Pseudomonadota</taxon>
        <taxon>Gammaproteobacteria</taxon>
        <taxon>Pasteurellales</taxon>
        <taxon>Pasteurellaceae</taxon>
        <taxon>Haemophilus</taxon>
    </lineage>
</organism>
<reference evidence="1 2" key="1">
    <citation type="submission" date="2020-10" db="EMBL/GenBank/DDBJ databases">
        <title>Genomic diversity and antimicrobial resistance of Haemophilus colonising the airways of young children with cystic fibrosis.</title>
        <authorList>
            <person name="Watts S.C."/>
            <person name="Judd L.M."/>
            <person name="Carzino R."/>
            <person name="Ranganathan S."/>
            <person name="Holt K.E."/>
        </authorList>
    </citation>
    <scope>NUCLEOTIDE SEQUENCE [LARGE SCALE GENOMIC DNA]</scope>
    <source>
        <strain evidence="1 2">M1C137_2</strain>
    </source>
</reference>
<sequence length="58" mass="6584">MKKAVNQVEEMRVVLPKSSNRHDGVVIGKKYGNNTYHVVSNNCQDFTSDAKKAYKNIK</sequence>
<dbReference type="RefSeq" id="WP_197541916.1">
    <property type="nucleotide sequence ID" value="NZ_CP063110.1"/>
</dbReference>
<dbReference type="AlphaFoldDB" id="A0A7M1N411"/>
<gene>
    <name evidence="1" type="ORF">INP94_07135</name>
</gene>
<proteinExistence type="predicted"/>